<dbReference type="EMBL" id="LIRS01000088">
    <property type="protein sequence ID" value="KOY29065.1"/>
    <property type="molecule type" value="Genomic_DNA"/>
</dbReference>
<dbReference type="CDD" id="cd02908">
    <property type="entry name" value="Macro_OAADPr_deacetylase"/>
    <property type="match status" value="1"/>
</dbReference>
<protein>
    <submittedName>
        <fullName evidence="3">Appr-1-p processing protein</fullName>
    </submittedName>
    <submittedName>
        <fullName evidence="2">O-acetyl-ADP-ribose deacetylase</fullName>
    </submittedName>
</protein>
<dbReference type="EMBL" id="CP034299">
    <property type="protein sequence ID" value="QHH11639.1"/>
    <property type="molecule type" value="Genomic_DNA"/>
</dbReference>
<dbReference type="InterPro" id="IPR043472">
    <property type="entry name" value="Macro_dom-like"/>
</dbReference>
<feature type="domain" description="Macro" evidence="1">
    <location>
        <begin position="1"/>
        <end position="170"/>
    </location>
</feature>
<reference evidence="3 6" key="1">
    <citation type="submission" date="2015-07" db="EMBL/GenBank/DDBJ databases">
        <title>Foodborne Vibrio parahaemolyticus Isolates.</title>
        <authorList>
            <person name="Ronholm J."/>
            <person name="Petronella N."/>
            <person name="Kenwell R."/>
            <person name="Banerjee S."/>
        </authorList>
    </citation>
    <scope>NUCLEOTIDE SEQUENCE [LARGE SCALE GENOMIC DNA]</scope>
    <source>
        <strain evidence="3 6">HS-06-05</strain>
    </source>
</reference>
<name>A0A072KZC5_VIBPH</name>
<dbReference type="PANTHER" id="PTHR11106">
    <property type="entry name" value="GANGLIOSIDE INDUCED DIFFERENTIATION ASSOCIATED PROTEIN 2-RELATED"/>
    <property type="match status" value="1"/>
</dbReference>
<evidence type="ECO:0000313" key="4">
    <source>
        <dbReference type="EMBL" id="MDS1819054.1"/>
    </source>
</evidence>
<dbReference type="EMBL" id="JAUHGG010000001">
    <property type="protein sequence ID" value="MDS1819054.1"/>
    <property type="molecule type" value="Genomic_DNA"/>
</dbReference>
<dbReference type="Proteomes" id="UP000856022">
    <property type="component" value="Unassembled WGS sequence"/>
</dbReference>
<gene>
    <name evidence="3" type="ORF">ACX05_17255</name>
    <name evidence="5" type="ORF">EHC69_20305</name>
    <name evidence="2" type="ORF">I7278_10620</name>
    <name evidence="4" type="ORF">QX249_00195</name>
</gene>
<evidence type="ECO:0000259" key="1">
    <source>
        <dbReference type="PROSITE" id="PS51154"/>
    </source>
</evidence>
<reference evidence="2" key="4">
    <citation type="submission" date="2019-12" db="EMBL/GenBank/DDBJ databases">
        <authorList>
            <consortium name="NCBI Pathogen Detection Project"/>
        </authorList>
    </citation>
    <scope>NUCLEOTIDE SEQUENCE</scope>
    <source>
        <strain evidence="2">1930</strain>
    </source>
</reference>
<dbReference type="Gene3D" id="3.40.220.10">
    <property type="entry name" value="Leucine Aminopeptidase, subunit E, domain 1"/>
    <property type="match status" value="1"/>
</dbReference>
<dbReference type="SMART" id="SM00506">
    <property type="entry name" value="A1pp"/>
    <property type="match status" value="1"/>
</dbReference>
<dbReference type="NCBIfam" id="NF001664">
    <property type="entry name" value="PRK00431.1-6"/>
    <property type="match status" value="1"/>
</dbReference>
<dbReference type="EMBL" id="DACQKT010000004">
    <property type="protein sequence ID" value="HAS6677259.1"/>
    <property type="molecule type" value="Genomic_DNA"/>
</dbReference>
<reference evidence="5 7" key="3">
    <citation type="submission" date="2018-12" db="EMBL/GenBank/DDBJ databases">
        <title>Genomic insights into the evolutionary origins and pathogenicity of five Vibrio parahaemolyticus strains isolated from the shrimp with acute hepatopancreatic necrosis disease (AHPND).</title>
        <authorList>
            <person name="Yang Q."/>
            <person name="Dong X."/>
            <person name="Xie G."/>
            <person name="Fu S."/>
            <person name="Zou P."/>
            <person name="Sun J."/>
            <person name="Wang Y."/>
            <person name="Huang J."/>
        </authorList>
    </citation>
    <scope>NUCLEOTIDE SEQUENCE [LARGE SCALE GENOMIC DNA]</scope>
    <source>
        <strain evidence="5 7">20160303005-1</strain>
    </source>
</reference>
<dbReference type="Proteomes" id="UP000037697">
    <property type="component" value="Unassembled WGS sequence"/>
</dbReference>
<proteinExistence type="predicted"/>
<reference evidence="4" key="5">
    <citation type="submission" date="2023-06" db="EMBL/GenBank/DDBJ databases">
        <title>Genomic Diversity of Vibrio spp. and Metagenomic Analysis of Pathogens in Florida Gulf Coastal Waters Following Hurricane Ian.</title>
        <authorList>
            <person name="Brumfield K.D."/>
        </authorList>
    </citation>
    <scope>NUCLEOTIDE SEQUENCE</scope>
    <source>
        <strain evidence="4">WBS2B-138</strain>
    </source>
</reference>
<dbReference type="InterPro" id="IPR002589">
    <property type="entry name" value="Macro_dom"/>
</dbReference>
<dbReference type="PROSITE" id="PS51154">
    <property type="entry name" value="MACRO"/>
    <property type="match status" value="1"/>
</dbReference>
<evidence type="ECO:0000313" key="5">
    <source>
        <dbReference type="EMBL" id="QHH11639.1"/>
    </source>
</evidence>
<organism evidence="2">
    <name type="scientific">Vibrio parahaemolyticus</name>
    <dbReference type="NCBI Taxonomy" id="670"/>
    <lineage>
        <taxon>Bacteria</taxon>
        <taxon>Pseudomonadati</taxon>
        <taxon>Pseudomonadota</taxon>
        <taxon>Gammaproteobacteria</taxon>
        <taxon>Vibrionales</taxon>
        <taxon>Vibrionaceae</taxon>
        <taxon>Vibrio</taxon>
    </lineage>
</organism>
<dbReference type="RefSeq" id="WP_005391939.1">
    <property type="nucleotide sequence ID" value="NZ_CAMFGX010000009.1"/>
</dbReference>
<sequence length="170" mass="18160">MNAISLVQGDITTAHVDAIVNAANPRMLGGGGVDGAIHRAAGPALINACYAVDDVDGIRCPFGDARITEAGNLNARYVIHAVGPIYDKFADPKAVLESAYQRSLDLALANHCQSVALPAISCGVYGYPPQEAAEVAMAVCQRPEYAALDMRFYLFSEEMLSIWQHALTQH</sequence>
<dbReference type="Proteomes" id="UP000464718">
    <property type="component" value="Chromosome ii"/>
</dbReference>
<dbReference type="SUPFAM" id="SSF52949">
    <property type="entry name" value="Macro domain-like"/>
    <property type="match status" value="1"/>
</dbReference>
<evidence type="ECO:0000313" key="7">
    <source>
        <dbReference type="Proteomes" id="UP000464718"/>
    </source>
</evidence>
<evidence type="ECO:0000313" key="2">
    <source>
        <dbReference type="EMBL" id="HAS6677259.1"/>
    </source>
</evidence>
<reference evidence="2" key="2">
    <citation type="journal article" date="2018" name="Genome Biol.">
        <title>SKESA: strategic k-mer extension for scrupulous assemblies.</title>
        <authorList>
            <person name="Souvorov A."/>
            <person name="Agarwala R."/>
            <person name="Lipman D.J."/>
        </authorList>
    </citation>
    <scope>NUCLEOTIDE SEQUENCE</scope>
    <source>
        <strain evidence="2">1930</strain>
    </source>
</reference>
<accession>A0A072KZC5</accession>
<evidence type="ECO:0000313" key="3">
    <source>
        <dbReference type="EMBL" id="KOY29065.1"/>
    </source>
</evidence>
<dbReference type="PANTHER" id="PTHR11106:SF27">
    <property type="entry name" value="MACRO DOMAIN-CONTAINING PROTEIN"/>
    <property type="match status" value="1"/>
</dbReference>
<dbReference type="AlphaFoldDB" id="A0A072KZC5"/>
<dbReference type="Pfam" id="PF01661">
    <property type="entry name" value="Macro"/>
    <property type="match status" value="1"/>
</dbReference>
<dbReference type="Proteomes" id="UP001253193">
    <property type="component" value="Unassembled WGS sequence"/>
</dbReference>
<evidence type="ECO:0000313" key="6">
    <source>
        <dbReference type="Proteomes" id="UP000037697"/>
    </source>
</evidence>